<dbReference type="Gene3D" id="2.60.40.420">
    <property type="entry name" value="Cupredoxins - blue copper proteins"/>
    <property type="match status" value="1"/>
</dbReference>
<organism evidence="7 8">
    <name type="scientific">Riccia sorocarpa</name>
    <dbReference type="NCBI Taxonomy" id="122646"/>
    <lineage>
        <taxon>Eukaryota</taxon>
        <taxon>Viridiplantae</taxon>
        <taxon>Streptophyta</taxon>
        <taxon>Embryophyta</taxon>
        <taxon>Marchantiophyta</taxon>
        <taxon>Marchantiopsida</taxon>
        <taxon>Marchantiidae</taxon>
        <taxon>Marchantiales</taxon>
        <taxon>Ricciaceae</taxon>
        <taxon>Riccia</taxon>
    </lineage>
</organism>
<keyword evidence="4" id="KW-0472">Membrane</keyword>
<dbReference type="CDD" id="cd04216">
    <property type="entry name" value="Phytocyanin"/>
    <property type="match status" value="1"/>
</dbReference>
<dbReference type="PROSITE" id="PS51485">
    <property type="entry name" value="PHYTOCYANIN"/>
    <property type="match status" value="1"/>
</dbReference>
<name>A0ABD3HND6_9MARC</name>
<keyword evidence="3" id="KW-0325">Glycoprotein</keyword>
<dbReference type="InterPro" id="IPR039391">
    <property type="entry name" value="Phytocyanin-like"/>
</dbReference>
<comment type="caution">
    <text evidence="7">The sequence shown here is derived from an EMBL/GenBank/DDBJ whole genome shotgun (WGS) entry which is preliminary data.</text>
</comment>
<evidence type="ECO:0000256" key="3">
    <source>
        <dbReference type="ARBA" id="ARBA00023180"/>
    </source>
</evidence>
<dbReference type="FunFam" id="2.60.40.420:FF:000003">
    <property type="entry name" value="Blue copper"/>
    <property type="match status" value="1"/>
</dbReference>
<gene>
    <name evidence="7" type="ORF">R1sor_006728</name>
</gene>
<dbReference type="Proteomes" id="UP001633002">
    <property type="component" value="Unassembled WGS sequence"/>
</dbReference>
<dbReference type="AlphaFoldDB" id="A0ABD3HND6"/>
<evidence type="ECO:0000256" key="4">
    <source>
        <dbReference type="SAM" id="Phobius"/>
    </source>
</evidence>
<keyword evidence="8" id="KW-1185">Reference proteome</keyword>
<keyword evidence="5" id="KW-0732">Signal</keyword>
<protein>
    <recommendedName>
        <fullName evidence="6">Phytocyanin domain-containing protein</fullName>
    </recommendedName>
</protein>
<evidence type="ECO:0000313" key="7">
    <source>
        <dbReference type="EMBL" id="KAL3693077.1"/>
    </source>
</evidence>
<dbReference type="PANTHER" id="PTHR33021:SF339">
    <property type="entry name" value="OS07G0570600 PROTEIN"/>
    <property type="match status" value="1"/>
</dbReference>
<proteinExistence type="predicted"/>
<keyword evidence="4" id="KW-0812">Transmembrane</keyword>
<keyword evidence="4" id="KW-1133">Transmembrane helix</keyword>
<dbReference type="InterPro" id="IPR008972">
    <property type="entry name" value="Cupredoxin"/>
</dbReference>
<sequence>MQITRVGMFLSVAFTLAAVSNIRAETFNVGGAINWTINPNFNYTVWAKNTSAMVGDSLLFTYNAESHDVKKVTAEQYATCDEKNYLELWNSGADTILLNSSGTWYFLCSKPQHCSLGQKLSIDVASSRSKAASSPSPSPSSTASLLPSLLWMITLAAIVVSFIVNVQVYPTVFRRLVVNVHVSTYV</sequence>
<evidence type="ECO:0000256" key="1">
    <source>
        <dbReference type="ARBA" id="ARBA00022723"/>
    </source>
</evidence>
<feature type="signal peptide" evidence="5">
    <location>
        <begin position="1"/>
        <end position="24"/>
    </location>
</feature>
<dbReference type="InterPro" id="IPR003245">
    <property type="entry name" value="Phytocyanin_dom"/>
</dbReference>
<reference evidence="7 8" key="1">
    <citation type="submission" date="2024-09" db="EMBL/GenBank/DDBJ databases">
        <title>Chromosome-scale assembly of Riccia sorocarpa.</title>
        <authorList>
            <person name="Paukszto L."/>
        </authorList>
    </citation>
    <scope>NUCLEOTIDE SEQUENCE [LARGE SCALE GENOMIC DNA]</scope>
    <source>
        <strain evidence="7">LP-2024</strain>
        <tissue evidence="7">Aerial parts of the thallus</tissue>
    </source>
</reference>
<dbReference type="GO" id="GO:0046872">
    <property type="term" value="F:metal ion binding"/>
    <property type="evidence" value="ECO:0007669"/>
    <property type="project" value="UniProtKB-KW"/>
</dbReference>
<feature type="transmembrane region" description="Helical" evidence="4">
    <location>
        <begin position="145"/>
        <end position="166"/>
    </location>
</feature>
<feature type="domain" description="Phytocyanin" evidence="6">
    <location>
        <begin position="25"/>
        <end position="126"/>
    </location>
</feature>
<feature type="chain" id="PRO_5044851817" description="Phytocyanin domain-containing protein" evidence="5">
    <location>
        <begin position="25"/>
        <end position="186"/>
    </location>
</feature>
<accession>A0ABD3HND6</accession>
<evidence type="ECO:0000259" key="6">
    <source>
        <dbReference type="PROSITE" id="PS51485"/>
    </source>
</evidence>
<dbReference type="InterPro" id="IPR028871">
    <property type="entry name" value="BlueCu_1_BS"/>
</dbReference>
<keyword evidence="1" id="KW-0479">Metal-binding</keyword>
<dbReference type="PROSITE" id="PS00196">
    <property type="entry name" value="COPPER_BLUE"/>
    <property type="match status" value="1"/>
</dbReference>
<dbReference type="Pfam" id="PF02298">
    <property type="entry name" value="Cu_bind_like"/>
    <property type="match status" value="1"/>
</dbReference>
<evidence type="ECO:0000256" key="2">
    <source>
        <dbReference type="ARBA" id="ARBA00023008"/>
    </source>
</evidence>
<evidence type="ECO:0000256" key="5">
    <source>
        <dbReference type="SAM" id="SignalP"/>
    </source>
</evidence>
<dbReference type="PANTHER" id="PTHR33021">
    <property type="entry name" value="BLUE COPPER PROTEIN"/>
    <property type="match status" value="1"/>
</dbReference>
<dbReference type="EMBL" id="JBJQOH010000003">
    <property type="protein sequence ID" value="KAL3693077.1"/>
    <property type="molecule type" value="Genomic_DNA"/>
</dbReference>
<dbReference type="SUPFAM" id="SSF49503">
    <property type="entry name" value="Cupredoxins"/>
    <property type="match status" value="1"/>
</dbReference>
<evidence type="ECO:0000313" key="8">
    <source>
        <dbReference type="Proteomes" id="UP001633002"/>
    </source>
</evidence>
<keyword evidence="2" id="KW-0186">Copper</keyword>